<evidence type="ECO:0000256" key="1">
    <source>
        <dbReference type="SAM" id="Phobius"/>
    </source>
</evidence>
<keyword evidence="1" id="KW-1133">Transmembrane helix</keyword>
<dbReference type="Proteomes" id="UP000472262">
    <property type="component" value="Unassembled WGS sequence"/>
</dbReference>
<keyword evidence="1" id="KW-0472">Membrane</keyword>
<accession>A0A672P104</accession>
<proteinExistence type="predicted"/>
<dbReference type="InParanoid" id="A0A672P104"/>
<organism evidence="2 3">
    <name type="scientific">Sinocyclocheilus grahami</name>
    <name type="common">Dianchi golden-line fish</name>
    <name type="synonym">Barbus grahami</name>
    <dbReference type="NCBI Taxonomy" id="75366"/>
    <lineage>
        <taxon>Eukaryota</taxon>
        <taxon>Metazoa</taxon>
        <taxon>Chordata</taxon>
        <taxon>Craniata</taxon>
        <taxon>Vertebrata</taxon>
        <taxon>Euteleostomi</taxon>
        <taxon>Actinopterygii</taxon>
        <taxon>Neopterygii</taxon>
        <taxon>Teleostei</taxon>
        <taxon>Ostariophysi</taxon>
        <taxon>Cypriniformes</taxon>
        <taxon>Cyprinidae</taxon>
        <taxon>Cyprininae</taxon>
        <taxon>Sinocyclocheilus</taxon>
    </lineage>
</organism>
<dbReference type="Ensembl" id="ENSSGRT00000059919.1">
    <property type="protein sequence ID" value="ENSSGRP00000056120.1"/>
    <property type="gene ID" value="ENSSGRG00000029404.1"/>
</dbReference>
<evidence type="ECO:0000313" key="3">
    <source>
        <dbReference type="Proteomes" id="UP000472262"/>
    </source>
</evidence>
<protein>
    <submittedName>
        <fullName evidence="2">Uncharacterized protein</fullName>
    </submittedName>
</protein>
<feature type="transmembrane region" description="Helical" evidence="1">
    <location>
        <begin position="12"/>
        <end position="33"/>
    </location>
</feature>
<dbReference type="AlphaFoldDB" id="A0A672P104"/>
<keyword evidence="1" id="KW-0812">Transmembrane</keyword>
<keyword evidence="3" id="KW-1185">Reference proteome</keyword>
<reference evidence="2" key="1">
    <citation type="submission" date="2025-08" db="UniProtKB">
        <authorList>
            <consortium name="Ensembl"/>
        </authorList>
    </citation>
    <scope>IDENTIFICATION</scope>
</reference>
<evidence type="ECO:0000313" key="2">
    <source>
        <dbReference type="Ensembl" id="ENSSGRP00000056120.1"/>
    </source>
</evidence>
<name>A0A672P104_SINGR</name>
<reference evidence="2" key="2">
    <citation type="submission" date="2025-09" db="UniProtKB">
        <authorList>
            <consortium name="Ensembl"/>
        </authorList>
    </citation>
    <scope>IDENTIFICATION</scope>
</reference>
<sequence length="52" mass="6066">MAPTHVLRCCQRGLAWIPVIFIALVVCWSYYAYVVELCLCKFKPQVFCHMSK</sequence>